<dbReference type="AlphaFoldDB" id="A0AAN8DFS4"/>
<proteinExistence type="predicted"/>
<accession>A0AAN8DFS4</accession>
<keyword evidence="2" id="KW-1185">Reference proteome</keyword>
<gene>
    <name evidence="1" type="ORF">CgunFtcFv8_019724</name>
</gene>
<comment type="caution">
    <text evidence="1">The sequence shown here is derived from an EMBL/GenBank/DDBJ whole genome shotgun (WGS) entry which is preliminary data.</text>
</comment>
<evidence type="ECO:0000313" key="1">
    <source>
        <dbReference type="EMBL" id="KAK5922466.1"/>
    </source>
</evidence>
<organism evidence="1 2">
    <name type="scientific">Champsocephalus gunnari</name>
    <name type="common">Mackerel icefish</name>
    <dbReference type="NCBI Taxonomy" id="52237"/>
    <lineage>
        <taxon>Eukaryota</taxon>
        <taxon>Metazoa</taxon>
        <taxon>Chordata</taxon>
        <taxon>Craniata</taxon>
        <taxon>Vertebrata</taxon>
        <taxon>Euteleostomi</taxon>
        <taxon>Actinopterygii</taxon>
        <taxon>Neopterygii</taxon>
        <taxon>Teleostei</taxon>
        <taxon>Neoteleostei</taxon>
        <taxon>Acanthomorphata</taxon>
        <taxon>Eupercaria</taxon>
        <taxon>Perciformes</taxon>
        <taxon>Notothenioidei</taxon>
        <taxon>Channichthyidae</taxon>
        <taxon>Champsocephalus</taxon>
    </lineage>
</organism>
<evidence type="ECO:0000313" key="2">
    <source>
        <dbReference type="Proteomes" id="UP001331515"/>
    </source>
</evidence>
<protein>
    <submittedName>
        <fullName evidence="1">Uncharacterized protein</fullName>
    </submittedName>
</protein>
<reference evidence="1 2" key="1">
    <citation type="journal article" date="2023" name="Mol. Biol. Evol.">
        <title>Genomics of Secondarily Temperate Adaptation in the Only Non-Antarctic Icefish.</title>
        <authorList>
            <person name="Rivera-Colon A.G."/>
            <person name="Rayamajhi N."/>
            <person name="Minhas B.F."/>
            <person name="Madrigal G."/>
            <person name="Bilyk K.T."/>
            <person name="Yoon V."/>
            <person name="Hune M."/>
            <person name="Gregory S."/>
            <person name="Cheng C.H.C."/>
            <person name="Catchen J.M."/>
        </authorList>
    </citation>
    <scope>NUCLEOTIDE SEQUENCE [LARGE SCALE GENOMIC DNA]</scope>
    <source>
        <tissue evidence="1">White muscle</tissue>
    </source>
</reference>
<sequence>MSSIPACGCGCSVLRWSAQVRASELDSSPLRASDTFSTTKHVSLRNIVSTLNVRNKGFCRILIAFAFPLMLILQ</sequence>
<name>A0AAN8DFS4_CHAGU</name>
<dbReference type="Proteomes" id="UP001331515">
    <property type="component" value="Unassembled WGS sequence"/>
</dbReference>
<dbReference type="EMBL" id="JAURVH010001522">
    <property type="protein sequence ID" value="KAK5922466.1"/>
    <property type="molecule type" value="Genomic_DNA"/>
</dbReference>